<organism evidence="2">
    <name type="scientific">viral metagenome</name>
    <dbReference type="NCBI Taxonomy" id="1070528"/>
    <lineage>
        <taxon>unclassified sequences</taxon>
        <taxon>metagenomes</taxon>
        <taxon>organismal metagenomes</taxon>
    </lineage>
</organism>
<evidence type="ECO:0000313" key="2">
    <source>
        <dbReference type="EMBL" id="QHS87373.1"/>
    </source>
</evidence>
<accession>A0A6C0B7C5</accession>
<dbReference type="EMBL" id="MN739080">
    <property type="protein sequence ID" value="QHS87373.1"/>
    <property type="molecule type" value="Genomic_DNA"/>
</dbReference>
<dbReference type="InterPro" id="IPR000719">
    <property type="entry name" value="Prot_kinase_dom"/>
</dbReference>
<dbReference type="InterPro" id="IPR009030">
    <property type="entry name" value="Growth_fac_rcpt_cys_sf"/>
</dbReference>
<dbReference type="InterPro" id="IPR011009">
    <property type="entry name" value="Kinase-like_dom_sf"/>
</dbReference>
<evidence type="ECO:0000259" key="1">
    <source>
        <dbReference type="PROSITE" id="PS50011"/>
    </source>
</evidence>
<dbReference type="PROSITE" id="PS50011">
    <property type="entry name" value="PROTEIN_KINASE_DOM"/>
    <property type="match status" value="1"/>
</dbReference>
<reference evidence="2" key="1">
    <citation type="journal article" date="2020" name="Nature">
        <title>Giant virus diversity and host interactions through global metagenomics.</title>
        <authorList>
            <person name="Schulz F."/>
            <person name="Roux S."/>
            <person name="Paez-Espino D."/>
            <person name="Jungbluth S."/>
            <person name="Walsh D.A."/>
            <person name="Denef V.J."/>
            <person name="McMahon K.D."/>
            <person name="Konstantinidis K.T."/>
            <person name="Eloe-Fadrosh E.A."/>
            <person name="Kyrpides N.C."/>
            <person name="Woyke T."/>
        </authorList>
    </citation>
    <scope>NUCLEOTIDE SEQUENCE</scope>
    <source>
        <strain evidence="2">GVMAG-M-3300010157-4</strain>
    </source>
</reference>
<dbReference type="AlphaFoldDB" id="A0A6C0B7C5"/>
<name>A0A6C0B7C5_9ZZZZ</name>
<proteinExistence type="predicted"/>
<sequence length="534" mass="60758">MSNTSALVGQGSYGCVFRPPIPCVDSPNTNMDQKVSKVLTTDNANKEFNEYNQIARADPNNEYYLGKPQKCSMSEADYKAFVERSGCRVLKPNTTYSDYRLLQYLDGGSDLDDFARVHLTKFLSTWPQRQSDYFWLNAHKLFLGLKQFATNNVIHDDLKPQNIVFKFDLAKDTMDFNFIDFGLARVLSSLRINVMTRYMDRPFHWSRPMEQGFTSNKLHLDDFSMSVSDDEIIAHYTKEFTDILLQNKEKNRYGIRPDSFMLLHDYVNDRLNPNTTVIVEERIKSCIQGMMMYRADVDGFCRKTINTTDTYALGFSLNHVANKMHRKGAIPDNEYMRYHQFFEKMYDFNLFTRMDNIDAIITEYESVLELNGVLRRLGKRFVNHKVEKKDYTSIVKAVLALNHNQAKAVAALSPLDSSSDASSSPVCPPGKERNPFTRRCCPAGQTRVNGRCKKAPKVKAPCPPGKERNPATGRCIAICPAGQTRVNGRCKKVPKVKTPTPSCPPGKERNPATGRCIMICPAGKTRRNGRCVKP</sequence>
<dbReference type="Gene3D" id="3.30.200.20">
    <property type="entry name" value="Phosphorylase Kinase, domain 1"/>
    <property type="match status" value="1"/>
</dbReference>
<dbReference type="PROSITE" id="PS00108">
    <property type="entry name" value="PROTEIN_KINASE_ST"/>
    <property type="match status" value="1"/>
</dbReference>
<dbReference type="Gene3D" id="1.10.510.10">
    <property type="entry name" value="Transferase(Phosphotransferase) domain 1"/>
    <property type="match status" value="1"/>
</dbReference>
<feature type="domain" description="Protein kinase" evidence="1">
    <location>
        <begin position="2"/>
        <end position="399"/>
    </location>
</feature>
<dbReference type="GO" id="GO:0004672">
    <property type="term" value="F:protein kinase activity"/>
    <property type="evidence" value="ECO:0007669"/>
    <property type="project" value="InterPro"/>
</dbReference>
<dbReference type="SUPFAM" id="SSF56112">
    <property type="entry name" value="Protein kinase-like (PK-like)"/>
    <property type="match status" value="1"/>
</dbReference>
<dbReference type="InterPro" id="IPR008271">
    <property type="entry name" value="Ser/Thr_kinase_AS"/>
</dbReference>
<dbReference type="GO" id="GO:0005524">
    <property type="term" value="F:ATP binding"/>
    <property type="evidence" value="ECO:0007669"/>
    <property type="project" value="InterPro"/>
</dbReference>
<dbReference type="SUPFAM" id="SSF57184">
    <property type="entry name" value="Growth factor receptor domain"/>
    <property type="match status" value="1"/>
</dbReference>
<protein>
    <recommendedName>
        <fullName evidence="1">Protein kinase domain-containing protein</fullName>
    </recommendedName>
</protein>